<protein>
    <recommendedName>
        <fullName evidence="1">Serine aminopeptidase S33 domain-containing protein</fullName>
    </recommendedName>
</protein>
<dbReference type="Proteomes" id="UP001497512">
    <property type="component" value="Chromosome 13"/>
</dbReference>
<dbReference type="SUPFAM" id="SSF53474">
    <property type="entry name" value="alpha/beta-Hydrolases"/>
    <property type="match status" value="1"/>
</dbReference>
<dbReference type="PANTHER" id="PTHR42886:SF53">
    <property type="entry name" value="ALPHA_BETA-HYDROLASES SUPERFAMILY PROTEIN"/>
    <property type="match status" value="1"/>
</dbReference>
<proteinExistence type="predicted"/>
<dbReference type="Gene3D" id="3.40.50.1820">
    <property type="entry name" value="alpha/beta hydrolase"/>
    <property type="match status" value="1"/>
</dbReference>
<sequence length="258" mass="28544">MAGSYRRVTLPNKQGLELAGILEEAGKCKGEEEVCILCHGFRSSKDSSTLSSLSKALVEAGMSTFRFDFQGNGESQGEFAYGNYWREVEDLRAVIEYWKAQGRRVETIIGHSKGGNCVLLYASKYHDVPNIVNISGRFSLDAGVMTRLGGQEGLQKLEKDGFLDIKDGAGNVEYRVTKESLEDRLSTDMNAACLAIPKKCHVLTIHGAKDEVVPVEDAYKFSQKISTHSLSILDNANHNYRSHQRDLAQCVLDFVKDG</sequence>
<dbReference type="Pfam" id="PF12146">
    <property type="entry name" value="Hydrolase_4"/>
    <property type="match status" value="1"/>
</dbReference>
<evidence type="ECO:0000313" key="3">
    <source>
        <dbReference type="Proteomes" id="UP001497512"/>
    </source>
</evidence>
<name>A0ABP0TP48_9BRYO</name>
<gene>
    <name evidence="2" type="ORF">CSSPTR1EN2_LOCUS5947</name>
</gene>
<feature type="domain" description="Serine aminopeptidase S33" evidence="1">
    <location>
        <begin position="33"/>
        <end position="143"/>
    </location>
</feature>
<dbReference type="InterPro" id="IPR022742">
    <property type="entry name" value="Hydrolase_4"/>
</dbReference>
<organism evidence="2 3">
    <name type="scientific">Sphagnum troendelagicum</name>
    <dbReference type="NCBI Taxonomy" id="128251"/>
    <lineage>
        <taxon>Eukaryota</taxon>
        <taxon>Viridiplantae</taxon>
        <taxon>Streptophyta</taxon>
        <taxon>Embryophyta</taxon>
        <taxon>Bryophyta</taxon>
        <taxon>Sphagnophytina</taxon>
        <taxon>Sphagnopsida</taxon>
        <taxon>Sphagnales</taxon>
        <taxon>Sphagnaceae</taxon>
        <taxon>Sphagnum</taxon>
    </lineage>
</organism>
<dbReference type="EMBL" id="OZ019905">
    <property type="protein sequence ID" value="CAK9201518.1"/>
    <property type="molecule type" value="Genomic_DNA"/>
</dbReference>
<accession>A0ABP0TP48</accession>
<dbReference type="PANTHER" id="PTHR42886">
    <property type="entry name" value="RE40534P-RELATED"/>
    <property type="match status" value="1"/>
</dbReference>
<evidence type="ECO:0000259" key="1">
    <source>
        <dbReference type="Pfam" id="PF12146"/>
    </source>
</evidence>
<dbReference type="InterPro" id="IPR029058">
    <property type="entry name" value="AB_hydrolase_fold"/>
</dbReference>
<keyword evidence="3" id="KW-1185">Reference proteome</keyword>
<reference evidence="2" key="1">
    <citation type="submission" date="2024-02" db="EMBL/GenBank/DDBJ databases">
        <authorList>
            <consortium name="ELIXIR-Norway"/>
            <consortium name="Elixir Norway"/>
        </authorList>
    </citation>
    <scope>NUCLEOTIDE SEQUENCE</scope>
</reference>
<evidence type="ECO:0000313" key="2">
    <source>
        <dbReference type="EMBL" id="CAK9201518.1"/>
    </source>
</evidence>